<name>A0A2T4IFX7_9RHOO</name>
<dbReference type="GO" id="GO:0008713">
    <property type="term" value="F:ADP-heptose-lipopolysaccharide heptosyltransferase activity"/>
    <property type="evidence" value="ECO:0007669"/>
    <property type="project" value="UniProtKB-EC"/>
</dbReference>
<dbReference type="InterPro" id="IPR002201">
    <property type="entry name" value="Glyco_trans_9"/>
</dbReference>
<proteinExistence type="inferred from homology"/>
<protein>
    <recommendedName>
        <fullName evidence="4">lipopolysaccharide heptosyltransferase II</fullName>
        <ecNumber evidence="4">2.4.99.24</ecNumber>
    </recommendedName>
</protein>
<dbReference type="InterPro" id="IPR011910">
    <property type="entry name" value="RfaF"/>
</dbReference>
<comment type="caution">
    <text evidence="6">The sequence shown here is derived from an EMBL/GenBank/DDBJ whole genome shotgun (WGS) entry which is preliminary data.</text>
</comment>
<evidence type="ECO:0000313" key="7">
    <source>
        <dbReference type="Proteomes" id="UP000241193"/>
    </source>
</evidence>
<dbReference type="InterPro" id="IPR051199">
    <property type="entry name" value="LPS_LOS_Heptosyltrfase"/>
</dbReference>
<dbReference type="RefSeq" id="WP_107493069.1">
    <property type="nucleotide sequence ID" value="NZ_PZKC01000005.1"/>
</dbReference>
<reference evidence="6 7" key="1">
    <citation type="submission" date="2018-03" db="EMBL/GenBank/DDBJ databases">
        <authorList>
            <person name="Keele B.F."/>
        </authorList>
    </citation>
    <scope>NUCLEOTIDE SEQUENCE [LARGE SCALE GENOMIC DNA]</scope>
    <source>
        <strain evidence="6 7">D20</strain>
    </source>
</reference>
<dbReference type="EC" id="2.4.99.24" evidence="4"/>
<dbReference type="FunFam" id="3.40.50.2000:FF:000023">
    <property type="entry name" value="ADP-heptose--LPS heptosyltransferase II"/>
    <property type="match status" value="1"/>
</dbReference>
<evidence type="ECO:0000256" key="5">
    <source>
        <dbReference type="ARBA" id="ARBA00047503"/>
    </source>
</evidence>
<comment type="similarity">
    <text evidence="3">Belongs to the glycosyltransferase 9 family.</text>
</comment>
<dbReference type="Proteomes" id="UP000241193">
    <property type="component" value="Unassembled WGS sequence"/>
</dbReference>
<organism evidence="6 7">
    <name type="scientific">Pseudothauera lacus</name>
    <dbReference type="NCBI Taxonomy" id="2136175"/>
    <lineage>
        <taxon>Bacteria</taxon>
        <taxon>Pseudomonadati</taxon>
        <taxon>Pseudomonadota</taxon>
        <taxon>Betaproteobacteria</taxon>
        <taxon>Rhodocyclales</taxon>
        <taxon>Zoogloeaceae</taxon>
        <taxon>Pseudothauera</taxon>
    </lineage>
</organism>
<dbReference type="GO" id="GO:0005829">
    <property type="term" value="C:cytosol"/>
    <property type="evidence" value="ECO:0007669"/>
    <property type="project" value="TreeGrafter"/>
</dbReference>
<dbReference type="PANTHER" id="PTHR30160">
    <property type="entry name" value="TETRAACYLDISACCHARIDE 4'-KINASE-RELATED"/>
    <property type="match status" value="1"/>
</dbReference>
<accession>A0A2T4IFX7</accession>
<evidence type="ECO:0000256" key="2">
    <source>
        <dbReference type="ARBA" id="ARBA00022679"/>
    </source>
</evidence>
<dbReference type="Pfam" id="PF01075">
    <property type="entry name" value="Glyco_transf_9"/>
    <property type="match status" value="1"/>
</dbReference>
<dbReference type="EMBL" id="PZKC01000005">
    <property type="protein sequence ID" value="PTD96668.1"/>
    <property type="molecule type" value="Genomic_DNA"/>
</dbReference>
<dbReference type="AlphaFoldDB" id="A0A2T4IFX7"/>
<dbReference type="PANTHER" id="PTHR30160:SF7">
    <property type="entry name" value="ADP-HEPTOSE--LPS HEPTOSYLTRANSFERASE 2"/>
    <property type="match status" value="1"/>
</dbReference>
<gene>
    <name evidence="6" type="primary">waaF</name>
    <name evidence="6" type="ORF">C8261_07595</name>
</gene>
<dbReference type="NCBIfam" id="TIGR02195">
    <property type="entry name" value="heptsyl_trn_II"/>
    <property type="match status" value="1"/>
</dbReference>
<dbReference type="SUPFAM" id="SSF53756">
    <property type="entry name" value="UDP-Glycosyltransferase/glycogen phosphorylase"/>
    <property type="match status" value="1"/>
</dbReference>
<dbReference type="GO" id="GO:0009244">
    <property type="term" value="P:lipopolysaccharide core region biosynthetic process"/>
    <property type="evidence" value="ECO:0007669"/>
    <property type="project" value="TreeGrafter"/>
</dbReference>
<evidence type="ECO:0000256" key="1">
    <source>
        <dbReference type="ARBA" id="ARBA00022676"/>
    </source>
</evidence>
<dbReference type="OrthoDB" id="9797795at2"/>
<evidence type="ECO:0000256" key="4">
    <source>
        <dbReference type="ARBA" id="ARBA00044042"/>
    </source>
</evidence>
<dbReference type="Gene3D" id="3.40.50.2000">
    <property type="entry name" value="Glycogen Phosphorylase B"/>
    <property type="match status" value="2"/>
</dbReference>
<reference evidence="6 7" key="2">
    <citation type="submission" date="2018-04" db="EMBL/GenBank/DDBJ databases">
        <title>Thauera lacus sp. nov., isolated from an saline lake in Inner Mongolia, China.</title>
        <authorList>
            <person name="Liang Q.-Y."/>
        </authorList>
    </citation>
    <scope>NUCLEOTIDE SEQUENCE [LARGE SCALE GENOMIC DNA]</scope>
    <source>
        <strain evidence="6 7">D20</strain>
    </source>
</reference>
<dbReference type="CDD" id="cd03789">
    <property type="entry name" value="GT9_LPS_heptosyltransferase"/>
    <property type="match status" value="1"/>
</dbReference>
<comment type="catalytic activity">
    <reaction evidence="5">
        <text>an L-alpha-D-Hep-(1-&gt;5)-[alpha-Kdo-(2-&gt;4)]-alpha-Kdo-(2-&gt;6)-lipid A + ADP-L-glycero-beta-D-manno-heptose = an L-alpha-D-Hep-(1-&gt;3)-L-alpha-D-Hep-(1-&gt;5)-[alpha-Kdo-(2-&gt;4)]-alpha-Kdo-(2-&gt;6)-lipid A + ADP + H(+)</text>
        <dbReference type="Rhea" id="RHEA:74071"/>
        <dbReference type="ChEBI" id="CHEBI:15378"/>
        <dbReference type="ChEBI" id="CHEBI:61506"/>
        <dbReference type="ChEBI" id="CHEBI:193068"/>
        <dbReference type="ChEBI" id="CHEBI:193069"/>
        <dbReference type="ChEBI" id="CHEBI:456216"/>
        <dbReference type="EC" id="2.4.99.24"/>
    </reaction>
</comment>
<sequence length="351" mass="37801">MAADKAPRRILVVGPSWVGDMVMAQSLFKTLKAGTPCEIDVLAPGWSLPILERMPEVRRGVVMPLGHGEFGLGKRRALGKELASEGYQQAIVLPGSLKSALVPFFAGIPRRTGFRGEMRYGLLNDIRPLDKAALPMTVQRFVALGRVAGAPLPEPFPRPKLAPDVANQERLRAELGLAAERPAVAFMPGAEYGPAKQWPLAHFAALAEDLAQQGFQVWVLGSAKDREFGDIIAAGMEEWVINLCGRTQLGDAVDLLAMAQAAVTNDSGLMHVAAALDRPLVAIYGSSTPDHTPPLAERVAIRYLRLECSPCFERSCPLGHTRCLHEITPASVMGALAQLGVVAQPLVTRTR</sequence>
<keyword evidence="1" id="KW-0328">Glycosyltransferase</keyword>
<keyword evidence="2 6" id="KW-0808">Transferase</keyword>
<evidence type="ECO:0000256" key="3">
    <source>
        <dbReference type="ARBA" id="ARBA00043995"/>
    </source>
</evidence>
<keyword evidence="7" id="KW-1185">Reference proteome</keyword>
<evidence type="ECO:0000313" key="6">
    <source>
        <dbReference type="EMBL" id="PTD96668.1"/>
    </source>
</evidence>